<dbReference type="InterPro" id="IPR011009">
    <property type="entry name" value="Kinase-like_dom_sf"/>
</dbReference>
<feature type="region of interest" description="Disordered" evidence="8">
    <location>
        <begin position="292"/>
        <end position="320"/>
    </location>
</feature>
<evidence type="ECO:0000256" key="3">
    <source>
        <dbReference type="ARBA" id="ARBA00022741"/>
    </source>
</evidence>
<dbReference type="Pfam" id="PF00069">
    <property type="entry name" value="Pkinase"/>
    <property type="match status" value="1"/>
</dbReference>
<organism evidence="10 11">
    <name type="scientific">Panagrellus redivivus</name>
    <name type="common">Microworm</name>
    <dbReference type="NCBI Taxonomy" id="6233"/>
    <lineage>
        <taxon>Eukaryota</taxon>
        <taxon>Metazoa</taxon>
        <taxon>Ecdysozoa</taxon>
        <taxon>Nematoda</taxon>
        <taxon>Chromadorea</taxon>
        <taxon>Rhabditida</taxon>
        <taxon>Tylenchina</taxon>
        <taxon>Panagrolaimomorpha</taxon>
        <taxon>Panagrolaimoidea</taxon>
        <taxon>Panagrolaimidae</taxon>
        <taxon>Panagrellus</taxon>
    </lineage>
</organism>
<dbReference type="GO" id="GO:0005524">
    <property type="term" value="F:ATP binding"/>
    <property type="evidence" value="ECO:0007669"/>
    <property type="project" value="UniProtKB-UniRule"/>
</dbReference>
<dbReference type="AlphaFoldDB" id="A0A7E4UW00"/>
<dbReference type="CDD" id="cd14134">
    <property type="entry name" value="PKc_CLK"/>
    <property type="match status" value="1"/>
</dbReference>
<feature type="binding site" evidence="7">
    <location>
        <position position="557"/>
    </location>
    <ligand>
        <name>ATP</name>
        <dbReference type="ChEBI" id="CHEBI:30616"/>
    </ligand>
</feature>
<dbReference type="SUPFAM" id="SSF56112">
    <property type="entry name" value="Protein kinase-like (PK-like)"/>
    <property type="match status" value="1"/>
</dbReference>
<evidence type="ECO:0000256" key="6">
    <source>
        <dbReference type="ARBA" id="ARBA00037966"/>
    </source>
</evidence>
<name>A0A7E4UW00_PANRE</name>
<evidence type="ECO:0000259" key="9">
    <source>
        <dbReference type="PROSITE" id="PS50011"/>
    </source>
</evidence>
<dbReference type="Gene3D" id="1.10.510.10">
    <property type="entry name" value="Transferase(Phosphotransferase) domain 1"/>
    <property type="match status" value="1"/>
</dbReference>
<feature type="compositionally biased region" description="Polar residues" evidence="8">
    <location>
        <begin position="485"/>
        <end position="496"/>
    </location>
</feature>
<dbReference type="GO" id="GO:0005634">
    <property type="term" value="C:nucleus"/>
    <property type="evidence" value="ECO:0007669"/>
    <property type="project" value="TreeGrafter"/>
</dbReference>
<dbReference type="PROSITE" id="PS50011">
    <property type="entry name" value="PROTEIN_KINASE_DOM"/>
    <property type="match status" value="1"/>
</dbReference>
<feature type="region of interest" description="Disordered" evidence="8">
    <location>
        <begin position="851"/>
        <end position="888"/>
    </location>
</feature>
<dbReference type="PROSITE" id="PS00107">
    <property type="entry name" value="PROTEIN_KINASE_ATP"/>
    <property type="match status" value="1"/>
</dbReference>
<keyword evidence="2" id="KW-0808">Transferase</keyword>
<feature type="compositionally biased region" description="Basic and acidic residues" evidence="8">
    <location>
        <begin position="265"/>
        <end position="279"/>
    </location>
</feature>
<dbReference type="PANTHER" id="PTHR45646:SF11">
    <property type="entry name" value="SERINE_THREONINE-PROTEIN KINASE DOA"/>
    <property type="match status" value="1"/>
</dbReference>
<keyword evidence="1" id="KW-0723">Serine/threonine-protein kinase</keyword>
<dbReference type="Gene3D" id="3.30.200.20">
    <property type="entry name" value="Phosphorylase Kinase, domain 1"/>
    <property type="match status" value="1"/>
</dbReference>
<comment type="similarity">
    <text evidence="6">Belongs to the protein kinase superfamily. CMGC Ser/Thr protein kinase family. Lammer subfamily.</text>
</comment>
<accession>A0A7E4UW00</accession>
<evidence type="ECO:0000313" key="10">
    <source>
        <dbReference type="Proteomes" id="UP000492821"/>
    </source>
</evidence>
<evidence type="ECO:0000256" key="2">
    <source>
        <dbReference type="ARBA" id="ARBA00022679"/>
    </source>
</evidence>
<evidence type="ECO:0000256" key="5">
    <source>
        <dbReference type="ARBA" id="ARBA00022840"/>
    </source>
</evidence>
<reference evidence="10" key="1">
    <citation type="journal article" date="2013" name="Genetics">
        <title>The draft genome and transcriptome of Panagrellus redivivus are shaped by the harsh demands of a free-living lifestyle.</title>
        <authorList>
            <person name="Srinivasan J."/>
            <person name="Dillman A.R."/>
            <person name="Macchietto M.G."/>
            <person name="Heikkinen L."/>
            <person name="Lakso M."/>
            <person name="Fracchia K.M."/>
            <person name="Antoshechkin I."/>
            <person name="Mortazavi A."/>
            <person name="Wong G."/>
            <person name="Sternberg P.W."/>
        </authorList>
    </citation>
    <scope>NUCLEOTIDE SEQUENCE [LARGE SCALE GENOMIC DNA]</scope>
    <source>
        <strain evidence="10">MT8872</strain>
    </source>
</reference>
<feature type="region of interest" description="Disordered" evidence="8">
    <location>
        <begin position="243"/>
        <end position="279"/>
    </location>
</feature>
<dbReference type="InterPro" id="IPR008271">
    <property type="entry name" value="Ser/Thr_kinase_AS"/>
</dbReference>
<dbReference type="PANTHER" id="PTHR45646">
    <property type="entry name" value="SERINE/THREONINE-PROTEIN KINASE DOA-RELATED"/>
    <property type="match status" value="1"/>
</dbReference>
<feature type="domain" description="Protein kinase" evidence="9">
    <location>
        <begin position="525"/>
        <end position="843"/>
    </location>
</feature>
<evidence type="ECO:0000313" key="11">
    <source>
        <dbReference type="WBParaSite" id="Pan_g13505.t1"/>
    </source>
</evidence>
<feature type="compositionally biased region" description="Low complexity" evidence="8">
    <location>
        <begin position="136"/>
        <end position="153"/>
    </location>
</feature>
<feature type="compositionally biased region" description="Low complexity" evidence="8">
    <location>
        <begin position="875"/>
        <end position="888"/>
    </location>
</feature>
<feature type="region of interest" description="Disordered" evidence="8">
    <location>
        <begin position="470"/>
        <end position="512"/>
    </location>
</feature>
<protein>
    <submittedName>
        <fullName evidence="11">Protein kinase domain-containing protein</fullName>
    </submittedName>
</protein>
<feature type="compositionally biased region" description="Pro residues" evidence="8">
    <location>
        <begin position="191"/>
        <end position="208"/>
    </location>
</feature>
<keyword evidence="3 7" id="KW-0547">Nucleotide-binding</keyword>
<dbReference type="GO" id="GO:0043484">
    <property type="term" value="P:regulation of RNA splicing"/>
    <property type="evidence" value="ECO:0007669"/>
    <property type="project" value="TreeGrafter"/>
</dbReference>
<dbReference type="GO" id="GO:0004674">
    <property type="term" value="F:protein serine/threonine kinase activity"/>
    <property type="evidence" value="ECO:0007669"/>
    <property type="project" value="UniProtKB-KW"/>
</dbReference>
<dbReference type="PROSITE" id="PS00108">
    <property type="entry name" value="PROTEIN_KINASE_ST"/>
    <property type="match status" value="1"/>
</dbReference>
<feature type="compositionally biased region" description="Polar residues" evidence="8">
    <location>
        <begin position="292"/>
        <end position="301"/>
    </location>
</feature>
<dbReference type="InterPro" id="IPR017441">
    <property type="entry name" value="Protein_kinase_ATP_BS"/>
</dbReference>
<feature type="compositionally biased region" description="Basic and acidic residues" evidence="8">
    <location>
        <begin position="498"/>
        <end position="512"/>
    </location>
</feature>
<dbReference type="Proteomes" id="UP000492821">
    <property type="component" value="Unassembled WGS sequence"/>
</dbReference>
<keyword evidence="5 7" id="KW-0067">ATP-binding</keyword>
<dbReference type="WBParaSite" id="Pan_g13505.t1">
    <property type="protein sequence ID" value="Pan_g13505.t1"/>
    <property type="gene ID" value="Pan_g13505"/>
</dbReference>
<dbReference type="InterPro" id="IPR000719">
    <property type="entry name" value="Prot_kinase_dom"/>
</dbReference>
<dbReference type="InterPro" id="IPR051175">
    <property type="entry name" value="CLK_kinases"/>
</dbReference>
<evidence type="ECO:0000256" key="4">
    <source>
        <dbReference type="ARBA" id="ARBA00022777"/>
    </source>
</evidence>
<keyword evidence="10" id="KW-1185">Reference proteome</keyword>
<evidence type="ECO:0000256" key="1">
    <source>
        <dbReference type="ARBA" id="ARBA00022527"/>
    </source>
</evidence>
<feature type="compositionally biased region" description="Basic residues" evidence="8">
    <location>
        <begin position="214"/>
        <end position="224"/>
    </location>
</feature>
<evidence type="ECO:0000256" key="8">
    <source>
        <dbReference type="SAM" id="MobiDB-lite"/>
    </source>
</evidence>
<sequence>MPTRLRRLDGDETTTSTSSGLKRLPLVVIPKRRKHKNFVSRRRNTHILNSLRRCVSDPNIYRSYNSWEALVKPGEVAVVAPPPVVVAPASVKSPGVSRKAAEVTNRLANVPASPQARRGVPLKPSDIKRRESGKMTTTAPSPPTTQAQVPSSPATGGVTRRLNIRKTAITPSGDAPCVPSTSASAITTPQPSQPPPTAAVPATPPQPRHPASIAHRRSSARRKSRIDDFAAIKRDLLESASKLAPGAQKTLPPAAITSTQAQQQHLDKEESATSDESRAKNTVNAISAAFSSGANLKTNEPSKLPTAKPKSPNTQRRVVGAAAKPPTPLALRKTSAIEGKAVLTKQPSNAAPVVVQEQVSVEVVEPIDPDAATDAVKASNAAIQELIAQAEAALLDGDEIVKPPILQLSKQPLIPIPTAPKLPKPVAAHGAGPKNLLASLALPASVSAKVDRIIAGGSRRKVISDSTERYNNRQAAAPNNNAGAPSTSGHRQNNNAAEVRRPSIRPKDDDDGHLIYKPGDHIDHYEIVNTLGEGTFGKVVEVRDMVAGDNNRRLALKIIKNVHKYREAARLEINVLRKLKEKDPTGHHLVIHMRESFDFFGHTCLLFDLLGLSVFDFMKMNNYKPYPMDQARFIAYQLLHAVKFMHNNKLTHTDLKPENILFVNSDYDTVDAPGGGRRASKYKRVKCAQVRLIDLGSATFDHEHHSTIVSTRHYRAPEVILELGWSQPCDVWSIGCIMYELYTGNTLFQTHENREHLAMMERILGTLPYRMGRKTKVRYFEHGKLVTEDRVSDYVRTNCKPLRRYASSNDPEHVELFDLIEAMLTYEPASRFTCEQSLQHKYFDLLQPHERITPDQTNGNGNGAAATPIGIRNNSSSARLADGSSSAV</sequence>
<keyword evidence="4" id="KW-0418">Kinase</keyword>
<feature type="compositionally biased region" description="Low complexity" evidence="8">
    <location>
        <begin position="472"/>
        <end position="484"/>
    </location>
</feature>
<evidence type="ECO:0000256" key="7">
    <source>
        <dbReference type="PROSITE-ProRule" id="PRU10141"/>
    </source>
</evidence>
<proteinExistence type="inferred from homology"/>
<reference evidence="11" key="2">
    <citation type="submission" date="2020-10" db="UniProtKB">
        <authorList>
            <consortium name="WormBaseParasite"/>
        </authorList>
    </citation>
    <scope>IDENTIFICATION</scope>
</reference>
<dbReference type="SMART" id="SM00220">
    <property type="entry name" value="S_TKc"/>
    <property type="match status" value="1"/>
</dbReference>
<feature type="region of interest" description="Disordered" evidence="8">
    <location>
        <begin position="110"/>
        <end position="225"/>
    </location>
</feature>